<reference evidence="2" key="1">
    <citation type="submission" date="2014-09" db="EMBL/GenBank/DDBJ databases">
        <authorList>
            <person name="Magalhaes I.L.F."/>
            <person name="Oliveira U."/>
            <person name="Santos F.R."/>
            <person name="Vidigal T.H.D.A."/>
            <person name="Brescovit A.D."/>
            <person name="Santos A.J."/>
        </authorList>
    </citation>
    <scope>NUCLEOTIDE SEQUENCE</scope>
    <source>
        <tissue evidence="2">Shoot tissue taken approximately 20 cm above the soil surface</tissue>
    </source>
</reference>
<organism evidence="2">
    <name type="scientific">Arundo donax</name>
    <name type="common">Giant reed</name>
    <name type="synonym">Donax arundinaceus</name>
    <dbReference type="NCBI Taxonomy" id="35708"/>
    <lineage>
        <taxon>Eukaryota</taxon>
        <taxon>Viridiplantae</taxon>
        <taxon>Streptophyta</taxon>
        <taxon>Embryophyta</taxon>
        <taxon>Tracheophyta</taxon>
        <taxon>Spermatophyta</taxon>
        <taxon>Magnoliopsida</taxon>
        <taxon>Liliopsida</taxon>
        <taxon>Poales</taxon>
        <taxon>Poaceae</taxon>
        <taxon>PACMAD clade</taxon>
        <taxon>Arundinoideae</taxon>
        <taxon>Arundineae</taxon>
        <taxon>Arundo</taxon>
    </lineage>
</organism>
<reference evidence="2" key="2">
    <citation type="journal article" date="2015" name="Data Brief">
        <title>Shoot transcriptome of the giant reed, Arundo donax.</title>
        <authorList>
            <person name="Barrero R.A."/>
            <person name="Guerrero F.D."/>
            <person name="Moolhuijzen P."/>
            <person name="Goolsby J.A."/>
            <person name="Tidwell J."/>
            <person name="Bellgard S.E."/>
            <person name="Bellgard M.I."/>
        </authorList>
    </citation>
    <scope>NUCLEOTIDE SEQUENCE</scope>
    <source>
        <tissue evidence="2">Shoot tissue taken approximately 20 cm above the soil surface</tissue>
    </source>
</reference>
<proteinExistence type="predicted"/>
<protein>
    <submittedName>
        <fullName evidence="2">Uncharacterized protein</fullName>
    </submittedName>
</protein>
<accession>A0A0A9FIK1</accession>
<evidence type="ECO:0000256" key="1">
    <source>
        <dbReference type="SAM" id="MobiDB-lite"/>
    </source>
</evidence>
<dbReference type="EMBL" id="GBRH01186842">
    <property type="protein sequence ID" value="JAE11054.1"/>
    <property type="molecule type" value="Transcribed_RNA"/>
</dbReference>
<sequence length="25" mass="2717">MQYLSSTMHADIPGARRAEAAGRRA</sequence>
<dbReference type="AlphaFoldDB" id="A0A0A9FIK1"/>
<name>A0A0A9FIK1_ARUDO</name>
<evidence type="ECO:0000313" key="2">
    <source>
        <dbReference type="EMBL" id="JAE11054.1"/>
    </source>
</evidence>
<feature type="region of interest" description="Disordered" evidence="1">
    <location>
        <begin position="1"/>
        <end position="25"/>
    </location>
</feature>
<feature type="compositionally biased region" description="Basic and acidic residues" evidence="1">
    <location>
        <begin position="14"/>
        <end position="25"/>
    </location>
</feature>